<feature type="domain" description="Retrotransposon gag" evidence="2">
    <location>
        <begin position="208"/>
        <end position="301"/>
    </location>
</feature>
<accession>C4J6V4</accession>
<feature type="compositionally biased region" description="Low complexity" evidence="1">
    <location>
        <begin position="344"/>
        <end position="360"/>
    </location>
</feature>
<dbReference type="InterPro" id="IPR005162">
    <property type="entry name" value="Retrotrans_gag_dom"/>
</dbReference>
<feature type="region of interest" description="Disordered" evidence="1">
    <location>
        <begin position="332"/>
        <end position="379"/>
    </location>
</feature>
<evidence type="ECO:0000313" key="3">
    <source>
        <dbReference type="EMBL" id="ACR36904.1"/>
    </source>
</evidence>
<protein>
    <recommendedName>
        <fullName evidence="2">Retrotransposon gag domain-containing protein</fullName>
    </recommendedName>
</protein>
<sequence>MDVNTKLIVDELEKRFSAMDQKWEKKFTELASSRDERIAALEAVGTELSAWKPKVEAAMEDVKLEVRKLNKLWDRASMEPMVEPALLQKPGAIPSRQLIGSANDGMIDHRDDTAFRDSTFGSVLTYVPEPAKGNHQFTFPPVSPGIQDPNPMYDVPRGRHGDSAFSSLGKLPKLPFPAFEGDNPRLWISQCESYFEMYQVDPAVWIRVISMHLSPTVACWFQAIQRRYVELRWPLFCKLLMDRFGRDQHQALLRQLFRIRQTGSVEEYITRFSTLMDQLSAYEAMTDPLYFTTRFVEGLREDVRAVVMVQRPVDLDTACTLALLQEEVSEPVRRKEWPRGGPTGSAAGRSSSPAPLASLPRSRRWASRCASAPARRHPR</sequence>
<proteinExistence type="evidence at transcript level"/>
<dbReference type="EMBL" id="BT086551">
    <property type="protein sequence ID" value="ACR36904.1"/>
    <property type="molecule type" value="mRNA"/>
</dbReference>
<dbReference type="Pfam" id="PF03732">
    <property type="entry name" value="Retrotrans_gag"/>
    <property type="match status" value="1"/>
</dbReference>
<evidence type="ECO:0000259" key="2">
    <source>
        <dbReference type="Pfam" id="PF03732"/>
    </source>
</evidence>
<organism evidence="3">
    <name type="scientific">Zea mays</name>
    <name type="common">Maize</name>
    <dbReference type="NCBI Taxonomy" id="4577"/>
    <lineage>
        <taxon>Eukaryota</taxon>
        <taxon>Viridiplantae</taxon>
        <taxon>Streptophyta</taxon>
        <taxon>Embryophyta</taxon>
        <taxon>Tracheophyta</taxon>
        <taxon>Spermatophyta</taxon>
        <taxon>Magnoliopsida</taxon>
        <taxon>Liliopsida</taxon>
        <taxon>Poales</taxon>
        <taxon>Poaceae</taxon>
        <taxon>PACMAD clade</taxon>
        <taxon>Panicoideae</taxon>
        <taxon>Andropogonodae</taxon>
        <taxon>Andropogoneae</taxon>
        <taxon>Tripsacinae</taxon>
        <taxon>Zea</taxon>
    </lineage>
</organism>
<name>C4J6V4_MAIZE</name>
<evidence type="ECO:0000256" key="1">
    <source>
        <dbReference type="SAM" id="MobiDB-lite"/>
    </source>
</evidence>
<reference evidence="3" key="1">
    <citation type="journal article" date="2009" name="PLoS Genet.">
        <title>Sequencing, mapping, and analysis of 27,455 maize full-length cDNAs.</title>
        <authorList>
            <person name="Soderlund C."/>
            <person name="Descour A."/>
            <person name="Kudrna D."/>
            <person name="Bomhoff M."/>
            <person name="Boyd L."/>
            <person name="Currie J."/>
            <person name="Angelova A."/>
            <person name="Collura K."/>
            <person name="Wissotski M."/>
            <person name="Ashley E."/>
            <person name="Morrow D."/>
            <person name="Fernandes J."/>
            <person name="Walbot V."/>
            <person name="Yu Y."/>
        </authorList>
    </citation>
    <scope>NUCLEOTIDE SEQUENCE</scope>
    <source>
        <strain evidence="3">B73</strain>
    </source>
</reference>
<dbReference type="AlphaFoldDB" id="C4J6V4"/>